<dbReference type="Pfam" id="PF13442">
    <property type="entry name" value="Cytochrome_CBB3"/>
    <property type="match status" value="1"/>
</dbReference>
<evidence type="ECO:0000256" key="3">
    <source>
        <dbReference type="ARBA" id="ARBA00023004"/>
    </source>
</evidence>
<name>A0A090DIB0_MESPL</name>
<accession>A0A090DIB0</accession>
<keyword evidence="2 4" id="KW-0479">Metal-binding</keyword>
<feature type="domain" description="Cytochrome c" evidence="5">
    <location>
        <begin position="71"/>
        <end position="156"/>
    </location>
</feature>
<gene>
    <name evidence="6" type="ORF">MPL3356_140209</name>
</gene>
<dbReference type="PANTHER" id="PTHR40394:SF2">
    <property type="entry name" value="QUINOL:CYTOCHROME C OXIDOREDUCTASE MEMBRANE PROTEIN"/>
    <property type="match status" value="1"/>
</dbReference>
<reference evidence="7" key="1">
    <citation type="submission" date="2014-08" db="EMBL/GenBank/DDBJ databases">
        <authorList>
            <person name="Moulin L."/>
        </authorList>
    </citation>
    <scope>NUCLEOTIDE SEQUENCE [LARGE SCALE GENOMIC DNA]</scope>
</reference>
<protein>
    <recommendedName>
        <fullName evidence="5">Cytochrome c domain-containing protein</fullName>
    </recommendedName>
</protein>
<dbReference type="PROSITE" id="PS51007">
    <property type="entry name" value="CYTC"/>
    <property type="match status" value="1"/>
</dbReference>
<dbReference type="GO" id="GO:0009055">
    <property type="term" value="F:electron transfer activity"/>
    <property type="evidence" value="ECO:0007669"/>
    <property type="project" value="InterPro"/>
</dbReference>
<dbReference type="InterPro" id="IPR009056">
    <property type="entry name" value="Cyt_c-like_dom"/>
</dbReference>
<sequence>MSALRVTFVLGALLVAGCRQDMEDQPRYDPLEASNQFADGMSARTPVAGTITRDADLSPVPDKIPYPITIELLQQGQQRFDIFCSPCHGRTGDGHGMIVQRGFPAPPSYHQDALRKATDRHFYDVITNGYGAMYSYAARVPPRDRWAIVAYIRALQYSRDAPVAELPQTLRARLEAEAAP</sequence>
<dbReference type="Gene3D" id="1.10.760.10">
    <property type="entry name" value="Cytochrome c-like domain"/>
    <property type="match status" value="1"/>
</dbReference>
<dbReference type="PROSITE" id="PS51257">
    <property type="entry name" value="PROKAR_LIPOPROTEIN"/>
    <property type="match status" value="1"/>
</dbReference>
<keyword evidence="1 4" id="KW-0349">Heme</keyword>
<evidence type="ECO:0000256" key="4">
    <source>
        <dbReference type="PROSITE-ProRule" id="PRU00433"/>
    </source>
</evidence>
<dbReference type="PANTHER" id="PTHR40394">
    <property type="entry name" value="LIPOPROTEIN-RELATED"/>
    <property type="match status" value="1"/>
</dbReference>
<dbReference type="SUPFAM" id="SSF46626">
    <property type="entry name" value="Cytochrome c"/>
    <property type="match status" value="1"/>
</dbReference>
<evidence type="ECO:0000313" key="6">
    <source>
        <dbReference type="EMBL" id="CDX13458.1"/>
    </source>
</evidence>
<dbReference type="GO" id="GO:0046872">
    <property type="term" value="F:metal ion binding"/>
    <property type="evidence" value="ECO:0007669"/>
    <property type="project" value="UniProtKB-KW"/>
</dbReference>
<keyword evidence="7" id="KW-1185">Reference proteome</keyword>
<evidence type="ECO:0000256" key="1">
    <source>
        <dbReference type="ARBA" id="ARBA00022617"/>
    </source>
</evidence>
<dbReference type="STRING" id="69974.MPLDJ20_150108"/>
<dbReference type="AlphaFoldDB" id="A0A090DIB0"/>
<dbReference type="GO" id="GO:0020037">
    <property type="term" value="F:heme binding"/>
    <property type="evidence" value="ECO:0007669"/>
    <property type="project" value="InterPro"/>
</dbReference>
<proteinExistence type="predicted"/>
<keyword evidence="3 4" id="KW-0408">Iron</keyword>
<dbReference type="InterPro" id="IPR036909">
    <property type="entry name" value="Cyt_c-like_dom_sf"/>
</dbReference>
<evidence type="ECO:0000313" key="7">
    <source>
        <dbReference type="Proteomes" id="UP000045285"/>
    </source>
</evidence>
<dbReference type="EMBL" id="CCMZ01000006">
    <property type="protein sequence ID" value="CDX13458.1"/>
    <property type="molecule type" value="Genomic_DNA"/>
</dbReference>
<dbReference type="Proteomes" id="UP000045285">
    <property type="component" value="Unassembled WGS sequence"/>
</dbReference>
<organism evidence="6 7">
    <name type="scientific">Mesorhizobium plurifarium</name>
    <dbReference type="NCBI Taxonomy" id="69974"/>
    <lineage>
        <taxon>Bacteria</taxon>
        <taxon>Pseudomonadati</taxon>
        <taxon>Pseudomonadota</taxon>
        <taxon>Alphaproteobacteria</taxon>
        <taxon>Hyphomicrobiales</taxon>
        <taxon>Phyllobacteriaceae</taxon>
        <taxon>Mesorhizobium</taxon>
    </lineage>
</organism>
<evidence type="ECO:0000259" key="5">
    <source>
        <dbReference type="PROSITE" id="PS51007"/>
    </source>
</evidence>
<evidence type="ECO:0000256" key="2">
    <source>
        <dbReference type="ARBA" id="ARBA00022723"/>
    </source>
</evidence>